<dbReference type="Gene3D" id="2.60.40.50">
    <property type="entry name" value="TRAP-like"/>
    <property type="match status" value="1"/>
</dbReference>
<dbReference type="OrthoDB" id="2111980at2"/>
<evidence type="ECO:0000313" key="10">
    <source>
        <dbReference type="EMBL" id="SFV05613.1"/>
    </source>
</evidence>
<organism evidence="10 11">
    <name type="scientific">Alicyclobacillus macrosporangiidus</name>
    <dbReference type="NCBI Taxonomy" id="392015"/>
    <lineage>
        <taxon>Bacteria</taxon>
        <taxon>Bacillati</taxon>
        <taxon>Bacillota</taxon>
        <taxon>Bacilli</taxon>
        <taxon>Bacillales</taxon>
        <taxon>Alicyclobacillaceae</taxon>
        <taxon>Alicyclobacillus</taxon>
    </lineage>
</organism>
<proteinExistence type="inferred from homology"/>
<sequence length="79" mass="8853">MADSSPVLGEYFVIHALENGVQVIGLTRGPETRFHHAEKLDKNEVMVAQFTEHTSAMKIRGKVCIYTKHGVIRNTDAEE</sequence>
<accession>A0A1I7L7D7</accession>
<dbReference type="AlphaFoldDB" id="A0A1I7L7D7"/>
<evidence type="ECO:0000313" key="11">
    <source>
        <dbReference type="Proteomes" id="UP000183508"/>
    </source>
</evidence>
<evidence type="ECO:0000256" key="7">
    <source>
        <dbReference type="ARBA" id="ARBA00029615"/>
    </source>
</evidence>
<dbReference type="InterPro" id="IPR016031">
    <property type="entry name" value="Trp_RNA-bd_attenuator-like_dom"/>
</dbReference>
<keyword evidence="6" id="KW-0804">Transcription</keyword>
<dbReference type="InterPro" id="IPR023558">
    <property type="entry name" value="Trp_RNA-bd_attenuator_dom"/>
</dbReference>
<comment type="similarity">
    <text evidence="1">Belongs to the MtrB family.</text>
</comment>
<dbReference type="GO" id="GO:0006353">
    <property type="term" value="P:DNA-templated transcription termination"/>
    <property type="evidence" value="ECO:0007669"/>
    <property type="project" value="InterPro"/>
</dbReference>
<evidence type="ECO:0000256" key="5">
    <source>
        <dbReference type="ARBA" id="ARBA00023015"/>
    </source>
</evidence>
<evidence type="ECO:0000259" key="9">
    <source>
        <dbReference type="Pfam" id="PF02081"/>
    </source>
</evidence>
<comment type="subunit">
    <text evidence="2">Oligomer of 11 identical subunits arranged in doughnut-like structure.</text>
</comment>
<dbReference type="eggNOG" id="ENOG5032Z9Y">
    <property type="taxonomic scope" value="Bacteria"/>
</dbReference>
<feature type="domain" description="Tryptophan RNA-binding attenuator protein" evidence="9">
    <location>
        <begin position="9"/>
        <end position="74"/>
    </location>
</feature>
<evidence type="ECO:0000256" key="3">
    <source>
        <dbReference type="ARBA" id="ARBA00016308"/>
    </source>
</evidence>
<dbReference type="EMBL" id="FPBV01000027">
    <property type="protein sequence ID" value="SFV05613.1"/>
    <property type="molecule type" value="Genomic_DNA"/>
</dbReference>
<dbReference type="InterPro" id="IPR000824">
    <property type="entry name" value="MtrB"/>
</dbReference>
<keyword evidence="4" id="KW-0694">RNA-binding</keyword>
<dbReference type="SUPFAM" id="SSF51219">
    <property type="entry name" value="TRAP-like"/>
    <property type="match status" value="1"/>
</dbReference>
<dbReference type="Pfam" id="PF02081">
    <property type="entry name" value="TrpBP"/>
    <property type="match status" value="1"/>
</dbReference>
<dbReference type="NCBIfam" id="NF009724">
    <property type="entry name" value="PRK13251.1"/>
    <property type="match status" value="1"/>
</dbReference>
<evidence type="ECO:0000256" key="4">
    <source>
        <dbReference type="ARBA" id="ARBA00022884"/>
    </source>
</evidence>
<reference evidence="11" key="1">
    <citation type="submission" date="2016-10" db="EMBL/GenBank/DDBJ databases">
        <authorList>
            <person name="Varghese N."/>
        </authorList>
    </citation>
    <scope>NUCLEOTIDE SEQUENCE [LARGE SCALE GENOMIC DNA]</scope>
    <source>
        <strain evidence="11">DSM 17980</strain>
    </source>
</reference>
<evidence type="ECO:0000256" key="6">
    <source>
        <dbReference type="ARBA" id="ARBA00023163"/>
    </source>
</evidence>
<dbReference type="STRING" id="392015.SAMN05421543_12727"/>
<dbReference type="GO" id="GO:0003723">
    <property type="term" value="F:RNA binding"/>
    <property type="evidence" value="ECO:0007669"/>
    <property type="project" value="UniProtKB-KW"/>
</dbReference>
<evidence type="ECO:0000256" key="2">
    <source>
        <dbReference type="ARBA" id="ARBA00011104"/>
    </source>
</evidence>
<keyword evidence="5" id="KW-0805">Transcription regulation</keyword>
<dbReference type="PRINTS" id="PR00687">
    <property type="entry name" value="TRPRNAAP"/>
</dbReference>
<evidence type="ECO:0000256" key="8">
    <source>
        <dbReference type="ARBA" id="ARBA00033109"/>
    </source>
</evidence>
<keyword evidence="11" id="KW-1185">Reference proteome</keyword>
<dbReference type="Proteomes" id="UP000183508">
    <property type="component" value="Unassembled WGS sequence"/>
</dbReference>
<protein>
    <recommendedName>
        <fullName evidence="3">Transcription attenuation protein MtrB</fullName>
    </recommendedName>
    <alternativeName>
        <fullName evidence="8">Trp RNA-binding attenuation protein</fullName>
    </alternativeName>
    <alternativeName>
        <fullName evidence="7">Tryptophan RNA-binding attenuator protein</fullName>
    </alternativeName>
</protein>
<evidence type="ECO:0000256" key="1">
    <source>
        <dbReference type="ARBA" id="ARBA00010027"/>
    </source>
</evidence>
<name>A0A1I7L7D7_9BACL</name>
<dbReference type="RefSeq" id="WP_074956076.1">
    <property type="nucleotide sequence ID" value="NZ_FPBV01000027.1"/>
</dbReference>
<gene>
    <name evidence="10" type="ORF">SAMN05421543_12727</name>
</gene>
<dbReference type="GO" id="GO:0006355">
    <property type="term" value="P:regulation of DNA-templated transcription"/>
    <property type="evidence" value="ECO:0007669"/>
    <property type="project" value="InterPro"/>
</dbReference>